<comment type="caution">
    <text evidence="3">The sequence shown here is derived from an EMBL/GenBank/DDBJ whole genome shotgun (WGS) entry which is preliminary data.</text>
</comment>
<dbReference type="Pfam" id="PF07589">
    <property type="entry name" value="PEP-CTERM"/>
    <property type="match status" value="1"/>
</dbReference>
<dbReference type="EMBL" id="JANUCT010000010">
    <property type="protein sequence ID" value="MCS3903682.1"/>
    <property type="molecule type" value="Genomic_DNA"/>
</dbReference>
<reference evidence="3" key="1">
    <citation type="submission" date="2022-08" db="EMBL/GenBank/DDBJ databases">
        <title>Genomic Encyclopedia of Type Strains, Phase III (KMG-III): the genomes of soil and plant-associated and newly described type strains.</title>
        <authorList>
            <person name="Whitman W."/>
        </authorList>
    </citation>
    <scope>NUCLEOTIDE SEQUENCE</scope>
    <source>
        <strain evidence="3">HMT 1</strain>
    </source>
</reference>
<gene>
    <name evidence="3" type="ORF">J2T55_001711</name>
</gene>
<feature type="signal peptide" evidence="1">
    <location>
        <begin position="1"/>
        <end position="28"/>
    </location>
</feature>
<keyword evidence="4" id="KW-1185">Reference proteome</keyword>
<name>A0AAE3HMH3_9GAMM</name>
<feature type="chain" id="PRO_5042174393" description="Ice-binding protein C-terminal domain-containing protein" evidence="1">
    <location>
        <begin position="29"/>
        <end position="217"/>
    </location>
</feature>
<evidence type="ECO:0000256" key="1">
    <source>
        <dbReference type="SAM" id="SignalP"/>
    </source>
</evidence>
<dbReference type="RefSeq" id="WP_259055621.1">
    <property type="nucleotide sequence ID" value="NZ_JANUCT010000010.1"/>
</dbReference>
<evidence type="ECO:0000313" key="4">
    <source>
        <dbReference type="Proteomes" id="UP001204445"/>
    </source>
</evidence>
<evidence type="ECO:0000259" key="2">
    <source>
        <dbReference type="Pfam" id="PF07589"/>
    </source>
</evidence>
<dbReference type="AlphaFoldDB" id="A0AAE3HMH3"/>
<evidence type="ECO:0000313" key="3">
    <source>
        <dbReference type="EMBL" id="MCS3903682.1"/>
    </source>
</evidence>
<dbReference type="InterPro" id="IPR013424">
    <property type="entry name" value="Ice-binding_C"/>
</dbReference>
<accession>A0AAE3HMH3</accession>
<dbReference type="Proteomes" id="UP001204445">
    <property type="component" value="Unassembled WGS sequence"/>
</dbReference>
<organism evidence="3 4">
    <name type="scientific">Methylohalomonas lacus</name>
    <dbReference type="NCBI Taxonomy" id="398773"/>
    <lineage>
        <taxon>Bacteria</taxon>
        <taxon>Pseudomonadati</taxon>
        <taxon>Pseudomonadota</taxon>
        <taxon>Gammaproteobacteria</taxon>
        <taxon>Methylohalomonadales</taxon>
        <taxon>Methylohalomonadaceae</taxon>
        <taxon>Methylohalomonas</taxon>
    </lineage>
</organism>
<feature type="domain" description="Ice-binding protein C-terminal" evidence="2">
    <location>
        <begin position="190"/>
        <end position="212"/>
    </location>
</feature>
<proteinExistence type="predicted"/>
<dbReference type="NCBIfam" id="TIGR02595">
    <property type="entry name" value="PEP_CTERM"/>
    <property type="match status" value="1"/>
</dbReference>
<sequence>MNIIKSKRLYLGAAAVASTVMAWSPVSAMPTVQYLGADCQAASCVDMAAGGYNVSGGGVVDPATSVAGQYKTPGEDTGNSGNVLSYNVTSSLNSPAGATTPITVTDLAGSFDVYWGSIDDFNFIDFYNADSGSLFTYSGTDAFNATGSPGSAANFDTDGYFRFSSNDSFSFDRVVLSSENGVAFEAATASVPEPTSLALLGLGLVGLGMSRRRKSAA</sequence>
<keyword evidence="1" id="KW-0732">Signal</keyword>
<protein>
    <recommendedName>
        <fullName evidence="2">Ice-binding protein C-terminal domain-containing protein</fullName>
    </recommendedName>
</protein>